<evidence type="ECO:0000259" key="1">
    <source>
        <dbReference type="Pfam" id="PF08765"/>
    </source>
</evidence>
<feature type="domain" description="Mor transcription activator" evidence="1">
    <location>
        <begin position="8"/>
        <end position="85"/>
    </location>
</feature>
<dbReference type="InterPro" id="IPR052411">
    <property type="entry name" value="c-mor_Regulatory_Protein"/>
</dbReference>
<dbReference type="InterPro" id="IPR009057">
    <property type="entry name" value="Homeodomain-like_sf"/>
</dbReference>
<dbReference type="InterPro" id="IPR014875">
    <property type="entry name" value="Mor_transcription_activator"/>
</dbReference>
<dbReference type="InterPro" id="IPR049739">
    <property type="entry name" value="YraL-like"/>
</dbReference>
<dbReference type="AlphaFoldDB" id="A0A645B0V9"/>
<dbReference type="PANTHER" id="PTHR37812">
    <property type="entry name" value="MU-LIKE PROPHAGE FLUMU PROTEIN C"/>
    <property type="match status" value="1"/>
</dbReference>
<reference evidence="2" key="1">
    <citation type="submission" date="2019-08" db="EMBL/GenBank/DDBJ databases">
        <authorList>
            <person name="Kucharzyk K."/>
            <person name="Murdoch R.W."/>
            <person name="Higgins S."/>
            <person name="Loffler F."/>
        </authorList>
    </citation>
    <scope>NUCLEOTIDE SEQUENCE</scope>
</reference>
<proteinExistence type="predicted"/>
<dbReference type="Pfam" id="PF08765">
    <property type="entry name" value="Mor"/>
    <property type="match status" value="1"/>
</dbReference>
<protein>
    <recommendedName>
        <fullName evidence="1">Mor transcription activator domain-containing protein</fullName>
    </recommendedName>
</protein>
<name>A0A645B0V9_9ZZZZ</name>
<evidence type="ECO:0000313" key="2">
    <source>
        <dbReference type="EMBL" id="MPM59105.1"/>
    </source>
</evidence>
<dbReference type="EMBL" id="VSSQ01017124">
    <property type="protein sequence ID" value="MPM59105.1"/>
    <property type="molecule type" value="Genomic_DNA"/>
</dbReference>
<dbReference type="SUPFAM" id="SSF46689">
    <property type="entry name" value="Homeodomain-like"/>
    <property type="match status" value="1"/>
</dbReference>
<organism evidence="2">
    <name type="scientific">bioreactor metagenome</name>
    <dbReference type="NCBI Taxonomy" id="1076179"/>
    <lineage>
        <taxon>unclassified sequences</taxon>
        <taxon>metagenomes</taxon>
        <taxon>ecological metagenomes</taxon>
    </lineage>
</organism>
<accession>A0A645B0V9</accession>
<dbReference type="NCBIfam" id="NF040785">
    <property type="entry name" value="CD3324_fam"/>
    <property type="match status" value="1"/>
</dbReference>
<gene>
    <name evidence="2" type="ORF">SDC9_105943</name>
</gene>
<dbReference type="Gene3D" id="1.10.10.60">
    <property type="entry name" value="Homeodomain-like"/>
    <property type="match status" value="1"/>
</dbReference>
<dbReference type="PANTHER" id="PTHR37812:SF1">
    <property type="entry name" value="MU-LIKE PROPHAGE FLUMU PROTEIN C"/>
    <property type="match status" value="1"/>
</dbReference>
<comment type="caution">
    <text evidence="2">The sequence shown here is derived from an EMBL/GenBank/DDBJ whole genome shotgun (WGS) entry which is preliminary data.</text>
</comment>
<sequence length="92" mass="10824">MKYKNAKEILPQALMDEVQKYIEGEYLYIPKAEGTRKKWGDNSGYRRNLSMRNDSIRKEYMNGATISELANKYYLSENTIKKIVYVKDKACD</sequence>